<name>A0A7W8GEF5_9DEIO</name>
<dbReference type="Proteomes" id="UP000525389">
    <property type="component" value="Unassembled WGS sequence"/>
</dbReference>
<accession>A0A7W8GEF5</accession>
<evidence type="ECO:0000313" key="1">
    <source>
        <dbReference type="EMBL" id="MBB5234045.1"/>
    </source>
</evidence>
<protein>
    <submittedName>
        <fullName evidence="1">Uncharacterized protein</fullName>
    </submittedName>
</protein>
<evidence type="ECO:0000313" key="2">
    <source>
        <dbReference type="Proteomes" id="UP000525389"/>
    </source>
</evidence>
<gene>
    <name evidence="1" type="ORF">HNQ09_001483</name>
</gene>
<dbReference type="EMBL" id="JACHFN010000004">
    <property type="protein sequence ID" value="MBB5234045.1"/>
    <property type="molecule type" value="Genomic_DNA"/>
</dbReference>
<sequence length="42" mass="4352">MTTLLGMVVGAMLVGLGILVRLTRAQLGEAASALRPDDRLGD</sequence>
<reference evidence="1 2" key="1">
    <citation type="submission" date="2020-08" db="EMBL/GenBank/DDBJ databases">
        <title>Genomic Encyclopedia of Type Strains, Phase IV (KMG-IV): sequencing the most valuable type-strain genomes for metagenomic binning, comparative biology and taxonomic classification.</title>
        <authorList>
            <person name="Goeker M."/>
        </authorList>
    </citation>
    <scope>NUCLEOTIDE SEQUENCE [LARGE SCALE GENOMIC DNA]</scope>
    <source>
        <strain evidence="1 2">DSM 101791</strain>
    </source>
</reference>
<dbReference type="RefSeq" id="WP_281378290.1">
    <property type="nucleotide sequence ID" value="NZ_JACHFN010000004.1"/>
</dbReference>
<proteinExistence type="predicted"/>
<keyword evidence="2" id="KW-1185">Reference proteome</keyword>
<dbReference type="AlphaFoldDB" id="A0A7W8GEF5"/>
<organism evidence="1 2">
    <name type="scientific">Deinococcus budaensis</name>
    <dbReference type="NCBI Taxonomy" id="1665626"/>
    <lineage>
        <taxon>Bacteria</taxon>
        <taxon>Thermotogati</taxon>
        <taxon>Deinococcota</taxon>
        <taxon>Deinococci</taxon>
        <taxon>Deinococcales</taxon>
        <taxon>Deinococcaceae</taxon>
        <taxon>Deinococcus</taxon>
    </lineage>
</organism>
<comment type="caution">
    <text evidence="1">The sequence shown here is derived from an EMBL/GenBank/DDBJ whole genome shotgun (WGS) entry which is preliminary data.</text>
</comment>